<gene>
    <name evidence="13" type="ORF">PITCH_A1250001</name>
</gene>
<keyword evidence="3" id="KW-0633">Potassium transport</keyword>
<dbReference type="PANTHER" id="PTHR10027">
    <property type="entry name" value="CALCIUM-ACTIVATED POTASSIUM CHANNEL ALPHA CHAIN"/>
    <property type="match status" value="1"/>
</dbReference>
<dbReference type="GO" id="GO:0005267">
    <property type="term" value="F:potassium channel activity"/>
    <property type="evidence" value="ECO:0007669"/>
    <property type="project" value="UniProtKB-KW"/>
</dbReference>
<feature type="transmembrane region" description="Helical" evidence="11">
    <location>
        <begin position="140"/>
        <end position="161"/>
    </location>
</feature>
<evidence type="ECO:0000256" key="3">
    <source>
        <dbReference type="ARBA" id="ARBA00022538"/>
    </source>
</evidence>
<evidence type="ECO:0000256" key="2">
    <source>
        <dbReference type="ARBA" id="ARBA00022448"/>
    </source>
</evidence>
<feature type="transmembrane region" description="Helical" evidence="11">
    <location>
        <begin position="52"/>
        <end position="74"/>
    </location>
</feature>
<keyword evidence="6" id="KW-0630">Potassium</keyword>
<evidence type="ECO:0000256" key="8">
    <source>
        <dbReference type="ARBA" id="ARBA00023065"/>
    </source>
</evidence>
<reference evidence="13" key="1">
    <citation type="submission" date="2018-01" db="EMBL/GenBank/DDBJ databases">
        <authorList>
            <person name="Regsiter A."/>
            <person name="William W."/>
        </authorList>
    </citation>
    <scope>NUCLEOTIDE SEQUENCE</scope>
    <source>
        <strain evidence="13">TRIP AH-1</strain>
    </source>
</reference>
<feature type="transmembrane region" description="Helical" evidence="11">
    <location>
        <begin position="94"/>
        <end position="119"/>
    </location>
</feature>
<evidence type="ECO:0000256" key="1">
    <source>
        <dbReference type="ARBA" id="ARBA00004141"/>
    </source>
</evidence>
<feature type="domain" description="Potassium channel" evidence="12">
    <location>
        <begin position="106"/>
        <end position="186"/>
    </location>
</feature>
<keyword evidence="10" id="KW-0407">Ion channel</keyword>
<dbReference type="InterPro" id="IPR047871">
    <property type="entry name" value="K_chnl_Slo-like"/>
</dbReference>
<evidence type="ECO:0000256" key="9">
    <source>
        <dbReference type="ARBA" id="ARBA00023136"/>
    </source>
</evidence>
<sequence>MNIFVEVSNFSGNVCASLEKRLGATIADIILFAIFFVVPLTLVSLPWQFSKIAALILSFATIVCIFCAMVLNITGHKDVDRTPGFLDQIKSEGFSMVLTLLLVYLLCVVLNYGVVFAALDSLMPGRHFVVSHPSWLTFDFVYFSFVTMFTLGYGDIVPISWLAKLLSITELVFGLQFLFIGLGQIVGAAQSPGNGHNRGQRKRE</sequence>
<accession>A0A445MRT8</accession>
<evidence type="ECO:0000256" key="11">
    <source>
        <dbReference type="SAM" id="Phobius"/>
    </source>
</evidence>
<evidence type="ECO:0000313" key="13">
    <source>
        <dbReference type="EMBL" id="SPD72166.1"/>
    </source>
</evidence>
<evidence type="ECO:0000256" key="6">
    <source>
        <dbReference type="ARBA" id="ARBA00022958"/>
    </source>
</evidence>
<protein>
    <recommendedName>
        <fullName evidence="12">Potassium channel domain-containing protein</fullName>
    </recommendedName>
</protein>
<organism evidence="13">
    <name type="scientific">uncultured Desulfobacterium sp</name>
    <dbReference type="NCBI Taxonomy" id="201089"/>
    <lineage>
        <taxon>Bacteria</taxon>
        <taxon>Pseudomonadati</taxon>
        <taxon>Thermodesulfobacteriota</taxon>
        <taxon>Desulfobacteria</taxon>
        <taxon>Desulfobacterales</taxon>
        <taxon>Desulfobacteriaceae</taxon>
        <taxon>Desulfobacterium</taxon>
        <taxon>environmental samples</taxon>
    </lineage>
</organism>
<keyword evidence="4 11" id="KW-0812">Transmembrane</keyword>
<dbReference type="SUPFAM" id="SSF81324">
    <property type="entry name" value="Voltage-gated potassium channels"/>
    <property type="match status" value="1"/>
</dbReference>
<dbReference type="GO" id="GO:0016020">
    <property type="term" value="C:membrane"/>
    <property type="evidence" value="ECO:0007669"/>
    <property type="project" value="UniProtKB-SubCell"/>
</dbReference>
<comment type="subcellular location">
    <subcellularLocation>
        <location evidence="1">Membrane</location>
        <topology evidence="1">Multi-pass membrane protein</topology>
    </subcellularLocation>
</comment>
<keyword evidence="8" id="KW-0406">Ion transport</keyword>
<name>A0A445MRT8_9BACT</name>
<evidence type="ECO:0000256" key="5">
    <source>
        <dbReference type="ARBA" id="ARBA00022826"/>
    </source>
</evidence>
<evidence type="ECO:0000256" key="10">
    <source>
        <dbReference type="ARBA" id="ARBA00023303"/>
    </source>
</evidence>
<dbReference type="EMBL" id="OJIN01000030">
    <property type="protein sequence ID" value="SPD72166.1"/>
    <property type="molecule type" value="Genomic_DNA"/>
</dbReference>
<proteinExistence type="predicted"/>
<dbReference type="InterPro" id="IPR013099">
    <property type="entry name" value="K_chnl_dom"/>
</dbReference>
<keyword evidence="5" id="KW-0631">Potassium channel</keyword>
<dbReference type="AlphaFoldDB" id="A0A445MRT8"/>
<feature type="transmembrane region" description="Helical" evidence="11">
    <location>
        <begin position="173"/>
        <end position="193"/>
    </location>
</feature>
<dbReference type="Gene3D" id="1.10.287.70">
    <property type="match status" value="1"/>
</dbReference>
<evidence type="ECO:0000256" key="4">
    <source>
        <dbReference type="ARBA" id="ARBA00022692"/>
    </source>
</evidence>
<keyword evidence="7 11" id="KW-1133">Transmembrane helix</keyword>
<evidence type="ECO:0000259" key="12">
    <source>
        <dbReference type="Pfam" id="PF07885"/>
    </source>
</evidence>
<dbReference type="PANTHER" id="PTHR10027:SF10">
    <property type="entry name" value="SLOWPOKE 2, ISOFORM D"/>
    <property type="match status" value="1"/>
</dbReference>
<feature type="transmembrane region" description="Helical" evidence="11">
    <location>
        <begin position="26"/>
        <end position="45"/>
    </location>
</feature>
<dbReference type="Pfam" id="PF07885">
    <property type="entry name" value="Ion_trans_2"/>
    <property type="match status" value="1"/>
</dbReference>
<keyword evidence="2" id="KW-0813">Transport</keyword>
<evidence type="ECO:0000256" key="7">
    <source>
        <dbReference type="ARBA" id="ARBA00022989"/>
    </source>
</evidence>
<keyword evidence="9 11" id="KW-0472">Membrane</keyword>